<gene>
    <name evidence="11" type="ORF">MNB_SUP05-9-1090</name>
</gene>
<dbReference type="GO" id="GO:0009244">
    <property type="term" value="P:lipopolysaccharide core region biosynthetic process"/>
    <property type="evidence" value="ECO:0007669"/>
    <property type="project" value="TreeGrafter"/>
</dbReference>
<dbReference type="InterPro" id="IPR017850">
    <property type="entry name" value="Alkaline_phosphatase_core_sf"/>
</dbReference>
<organism evidence="11">
    <name type="scientific">hydrothermal vent metagenome</name>
    <dbReference type="NCBI Taxonomy" id="652676"/>
    <lineage>
        <taxon>unclassified sequences</taxon>
        <taxon>metagenomes</taxon>
        <taxon>ecological metagenomes</taxon>
    </lineage>
</organism>
<keyword evidence="5 8" id="KW-0812">Transmembrane</keyword>
<feature type="transmembrane region" description="Helical" evidence="8">
    <location>
        <begin position="154"/>
        <end position="173"/>
    </location>
</feature>
<evidence type="ECO:0000256" key="6">
    <source>
        <dbReference type="ARBA" id="ARBA00022989"/>
    </source>
</evidence>
<feature type="transmembrane region" description="Helical" evidence="8">
    <location>
        <begin position="114"/>
        <end position="134"/>
    </location>
</feature>
<dbReference type="AlphaFoldDB" id="A0A1W1DTA7"/>
<sequence length="540" mass="61721">MGFLQKISTTRLVLIVAAFLILTGNTKFFSEALIVYPWSVNALFIISLSIWLFSFLAVLLLIVSYRYSVKPILITLLLVSSIVSYFANNYGIVIDDSMIINTLETNTAESMDLFTMKLTFYFLVLGIVPAYWVYKAQITPSKFLQQIWSKLKAIIVLIIVFVLVTLAFSKSYASLARENKHLRLYINPSYYLYSVGKYMNSQFQVSSKPFNIMGQDAKVVHDKDEELDREIVILVVGETARADRFSLNGYHRKTNPLLEKEDVVSFTNFYACGTSTAVSVPCMFSYYNKENYDRDLINNSSNILDTLHNTGSISVLWRDNNTGSKGVADRINFQDFSTHGVNTICDTECRDEGMLVGLQEYIDKSKNKDILIVLHMMGSHGPAYYKRYPKVFEKYKPVCETSQLNECSKEEINNAYDNTILYTDYFLSKVVKFLQKNANEGSEAIMIYMSDHGESLGEHGLYLHGAPDFIAPDEQTHVPFILWASGGDVRQDISYNDIKKKTDVRSSHQQLFHILLDFFEVETKLFNYDSSLRGKRYSSE</sequence>
<dbReference type="PANTHER" id="PTHR30443:SF0">
    <property type="entry name" value="PHOSPHOETHANOLAMINE TRANSFERASE EPTA"/>
    <property type="match status" value="1"/>
</dbReference>
<dbReference type="CDD" id="cd16017">
    <property type="entry name" value="LptA"/>
    <property type="match status" value="1"/>
</dbReference>
<keyword evidence="6 8" id="KW-1133">Transmembrane helix</keyword>
<dbReference type="GO" id="GO:0016776">
    <property type="term" value="F:phosphotransferase activity, phosphate group as acceptor"/>
    <property type="evidence" value="ECO:0007669"/>
    <property type="project" value="TreeGrafter"/>
</dbReference>
<evidence type="ECO:0000256" key="1">
    <source>
        <dbReference type="ARBA" id="ARBA00004429"/>
    </source>
</evidence>
<proteinExistence type="predicted"/>
<evidence type="ECO:0000313" key="11">
    <source>
        <dbReference type="EMBL" id="SFV84756.1"/>
    </source>
</evidence>
<keyword evidence="7 8" id="KW-0472">Membrane</keyword>
<dbReference type="InterPro" id="IPR000917">
    <property type="entry name" value="Sulfatase_N"/>
</dbReference>
<dbReference type="Pfam" id="PF00884">
    <property type="entry name" value="Sulfatase"/>
    <property type="match status" value="1"/>
</dbReference>
<evidence type="ECO:0000256" key="5">
    <source>
        <dbReference type="ARBA" id="ARBA00022692"/>
    </source>
</evidence>
<dbReference type="PANTHER" id="PTHR30443">
    <property type="entry name" value="INNER MEMBRANE PROTEIN"/>
    <property type="match status" value="1"/>
</dbReference>
<dbReference type="InterPro" id="IPR040423">
    <property type="entry name" value="PEA_transferase"/>
</dbReference>
<protein>
    <submittedName>
        <fullName evidence="11">Probable integral membrane protein</fullName>
    </submittedName>
</protein>
<dbReference type="NCBIfam" id="NF028537">
    <property type="entry name" value="P_eth_NH2_trans"/>
    <property type="match status" value="1"/>
</dbReference>
<feature type="domain" description="Phosphoethanolamine transferase N-terminal" evidence="10">
    <location>
        <begin position="52"/>
        <end position="202"/>
    </location>
</feature>
<dbReference type="InterPro" id="IPR012549">
    <property type="entry name" value="EptA-like_N"/>
</dbReference>
<evidence type="ECO:0000256" key="4">
    <source>
        <dbReference type="ARBA" id="ARBA00022679"/>
    </source>
</evidence>
<keyword evidence="2" id="KW-1003">Cell membrane</keyword>
<dbReference type="EMBL" id="FPHX01000121">
    <property type="protein sequence ID" value="SFV84756.1"/>
    <property type="molecule type" value="Genomic_DNA"/>
</dbReference>
<keyword evidence="3" id="KW-0997">Cell inner membrane</keyword>
<evidence type="ECO:0000256" key="3">
    <source>
        <dbReference type="ARBA" id="ARBA00022519"/>
    </source>
</evidence>
<dbReference type="GO" id="GO:0005886">
    <property type="term" value="C:plasma membrane"/>
    <property type="evidence" value="ECO:0007669"/>
    <property type="project" value="UniProtKB-SubCell"/>
</dbReference>
<dbReference type="SUPFAM" id="SSF53649">
    <property type="entry name" value="Alkaline phosphatase-like"/>
    <property type="match status" value="1"/>
</dbReference>
<evidence type="ECO:0000256" key="2">
    <source>
        <dbReference type="ARBA" id="ARBA00022475"/>
    </source>
</evidence>
<evidence type="ECO:0000256" key="8">
    <source>
        <dbReference type="SAM" id="Phobius"/>
    </source>
</evidence>
<feature type="transmembrane region" description="Helical" evidence="8">
    <location>
        <begin position="72"/>
        <end position="94"/>
    </location>
</feature>
<comment type="subcellular location">
    <subcellularLocation>
        <location evidence="1">Cell inner membrane</location>
        <topology evidence="1">Multi-pass membrane protein</topology>
    </subcellularLocation>
</comment>
<feature type="transmembrane region" description="Helical" evidence="8">
    <location>
        <begin position="42"/>
        <end position="65"/>
    </location>
</feature>
<dbReference type="InterPro" id="IPR058130">
    <property type="entry name" value="PEA_transf_C"/>
</dbReference>
<dbReference type="Pfam" id="PF08019">
    <property type="entry name" value="EptA_B_N"/>
    <property type="match status" value="1"/>
</dbReference>
<evidence type="ECO:0000259" key="10">
    <source>
        <dbReference type="Pfam" id="PF08019"/>
    </source>
</evidence>
<reference evidence="11" key="1">
    <citation type="submission" date="2016-10" db="EMBL/GenBank/DDBJ databases">
        <authorList>
            <person name="de Groot N.N."/>
        </authorList>
    </citation>
    <scope>NUCLEOTIDE SEQUENCE</scope>
</reference>
<evidence type="ECO:0000259" key="9">
    <source>
        <dbReference type="Pfam" id="PF00884"/>
    </source>
</evidence>
<accession>A0A1W1DTA7</accession>
<keyword evidence="4" id="KW-0808">Transferase</keyword>
<feature type="domain" description="Sulfatase N-terminal" evidence="9">
    <location>
        <begin position="232"/>
        <end position="519"/>
    </location>
</feature>
<evidence type="ECO:0000256" key="7">
    <source>
        <dbReference type="ARBA" id="ARBA00023136"/>
    </source>
</evidence>
<name>A0A1W1DTA7_9ZZZZ</name>
<dbReference type="Gene3D" id="3.40.720.10">
    <property type="entry name" value="Alkaline Phosphatase, subunit A"/>
    <property type="match status" value="1"/>
</dbReference>
<feature type="transmembrane region" description="Helical" evidence="8">
    <location>
        <begin position="12"/>
        <end position="36"/>
    </location>
</feature>